<keyword evidence="2" id="KW-0472">Membrane</keyword>
<evidence type="ECO:0000313" key="3">
    <source>
        <dbReference type="EMBL" id="GAA1240510.1"/>
    </source>
</evidence>
<dbReference type="RefSeq" id="WP_253862502.1">
    <property type="nucleotide sequence ID" value="NZ_BAAALN010000006.1"/>
</dbReference>
<proteinExistence type="predicted"/>
<keyword evidence="4" id="KW-1185">Reference proteome</keyword>
<feature type="transmembrane region" description="Helical" evidence="2">
    <location>
        <begin position="21"/>
        <end position="38"/>
    </location>
</feature>
<keyword evidence="2" id="KW-0812">Transmembrane</keyword>
<evidence type="ECO:0000256" key="2">
    <source>
        <dbReference type="SAM" id="Phobius"/>
    </source>
</evidence>
<name>A0ABP4GVV5_9PSEU</name>
<evidence type="ECO:0000313" key="4">
    <source>
        <dbReference type="Proteomes" id="UP001500653"/>
    </source>
</evidence>
<dbReference type="Proteomes" id="UP001500653">
    <property type="component" value="Unassembled WGS sequence"/>
</dbReference>
<comment type="caution">
    <text evidence="3">The sequence shown here is derived from an EMBL/GenBank/DDBJ whole genome shotgun (WGS) entry which is preliminary data.</text>
</comment>
<gene>
    <name evidence="3" type="ORF">GCM10009676_26810</name>
</gene>
<accession>A0ABP4GVV5</accession>
<feature type="region of interest" description="Disordered" evidence="1">
    <location>
        <begin position="62"/>
        <end position="86"/>
    </location>
</feature>
<organism evidence="3 4">
    <name type="scientific">Prauserella halophila</name>
    <dbReference type="NCBI Taxonomy" id="185641"/>
    <lineage>
        <taxon>Bacteria</taxon>
        <taxon>Bacillati</taxon>
        <taxon>Actinomycetota</taxon>
        <taxon>Actinomycetes</taxon>
        <taxon>Pseudonocardiales</taxon>
        <taxon>Pseudonocardiaceae</taxon>
        <taxon>Prauserella</taxon>
    </lineage>
</organism>
<sequence>MNGTRKRSGNVGTIAGPHARLQLTCGVAVALIGLYLAIGSDNPLWLSVAQIGAGATMAVPAWRSRPRHSGTDRGVATEPSDDAEGR</sequence>
<evidence type="ECO:0000256" key="1">
    <source>
        <dbReference type="SAM" id="MobiDB-lite"/>
    </source>
</evidence>
<keyword evidence="2" id="KW-1133">Transmembrane helix</keyword>
<protein>
    <submittedName>
        <fullName evidence="3">Uncharacterized protein</fullName>
    </submittedName>
</protein>
<dbReference type="EMBL" id="BAAALN010000006">
    <property type="protein sequence ID" value="GAA1240510.1"/>
    <property type="molecule type" value="Genomic_DNA"/>
</dbReference>
<reference evidence="4" key="1">
    <citation type="journal article" date="2019" name="Int. J. Syst. Evol. Microbiol.">
        <title>The Global Catalogue of Microorganisms (GCM) 10K type strain sequencing project: providing services to taxonomists for standard genome sequencing and annotation.</title>
        <authorList>
            <consortium name="The Broad Institute Genomics Platform"/>
            <consortium name="The Broad Institute Genome Sequencing Center for Infectious Disease"/>
            <person name="Wu L."/>
            <person name="Ma J."/>
        </authorList>
    </citation>
    <scope>NUCLEOTIDE SEQUENCE [LARGE SCALE GENOMIC DNA]</scope>
    <source>
        <strain evidence="4">JCM 13023</strain>
    </source>
</reference>